<feature type="transmembrane region" description="Helical" evidence="1">
    <location>
        <begin position="84"/>
        <end position="106"/>
    </location>
</feature>
<sequence length="172" mass="16985">MGALLRRFWGLCLLRAGPQDLPPSQVLAALATAAYLASGVALLAVEGRGTAAAVAPALADLAVMVVLLRLALAVRGVPARFRQTYTALTGSGALLGFLALPVAAVLAQAAAAGRPAPAALLAWLGLVAWSLAVIAHILRHALSVPPAVGLAGAVLYLAASMAVVGAMTAGGG</sequence>
<evidence type="ECO:0008006" key="4">
    <source>
        <dbReference type="Google" id="ProtNLM"/>
    </source>
</evidence>
<dbReference type="EMBL" id="RJVI01000001">
    <property type="protein sequence ID" value="ROR34773.1"/>
    <property type="molecule type" value="Genomic_DNA"/>
</dbReference>
<feature type="transmembrane region" description="Helical" evidence="1">
    <location>
        <begin position="118"/>
        <end position="138"/>
    </location>
</feature>
<keyword evidence="3" id="KW-1185">Reference proteome</keyword>
<keyword evidence="1" id="KW-0812">Transmembrane</keyword>
<reference evidence="2 3" key="1">
    <citation type="submission" date="2018-11" db="EMBL/GenBank/DDBJ databases">
        <title>Genomic Encyclopedia of Type Strains, Phase IV (KMG-IV): sequencing the most valuable type-strain genomes for metagenomic binning, comparative biology and taxonomic classification.</title>
        <authorList>
            <person name="Goeker M."/>
        </authorList>
    </citation>
    <scope>NUCLEOTIDE SEQUENCE [LARGE SCALE GENOMIC DNA]</scope>
    <source>
        <strain evidence="2 3">DSM 100275</strain>
    </source>
</reference>
<proteinExistence type="predicted"/>
<evidence type="ECO:0000313" key="2">
    <source>
        <dbReference type="EMBL" id="ROR34773.1"/>
    </source>
</evidence>
<dbReference type="AlphaFoldDB" id="A0A3N1Y7J2"/>
<comment type="caution">
    <text evidence="2">The sequence shown here is derived from an EMBL/GenBank/DDBJ whole genome shotgun (WGS) entry which is preliminary data.</text>
</comment>
<feature type="transmembrane region" description="Helical" evidence="1">
    <location>
        <begin position="26"/>
        <end position="45"/>
    </location>
</feature>
<evidence type="ECO:0000256" key="1">
    <source>
        <dbReference type="SAM" id="Phobius"/>
    </source>
</evidence>
<evidence type="ECO:0000313" key="3">
    <source>
        <dbReference type="Proteomes" id="UP000276634"/>
    </source>
</evidence>
<feature type="transmembrane region" description="Helical" evidence="1">
    <location>
        <begin position="150"/>
        <end position="169"/>
    </location>
</feature>
<gene>
    <name evidence="2" type="ORF">EDC57_0677</name>
</gene>
<name>A0A3N1Y7J2_9GAMM</name>
<dbReference type="Proteomes" id="UP000276634">
    <property type="component" value="Unassembled WGS sequence"/>
</dbReference>
<accession>A0A3N1Y7J2</accession>
<protein>
    <recommendedName>
        <fullName evidence="4">Yip1 domain-containing protein</fullName>
    </recommendedName>
</protein>
<dbReference type="RefSeq" id="WP_123400223.1">
    <property type="nucleotide sequence ID" value="NZ_RJVI01000001.1"/>
</dbReference>
<feature type="transmembrane region" description="Helical" evidence="1">
    <location>
        <begin position="51"/>
        <end position="72"/>
    </location>
</feature>
<organism evidence="2 3">
    <name type="scientific">Inmirania thermothiophila</name>
    <dbReference type="NCBI Taxonomy" id="1750597"/>
    <lineage>
        <taxon>Bacteria</taxon>
        <taxon>Pseudomonadati</taxon>
        <taxon>Pseudomonadota</taxon>
        <taxon>Gammaproteobacteria</taxon>
        <taxon>Chromatiales</taxon>
        <taxon>Ectothiorhodospiraceae</taxon>
        <taxon>Inmirania</taxon>
    </lineage>
</organism>
<keyword evidence="1" id="KW-1133">Transmembrane helix</keyword>
<keyword evidence="1" id="KW-0472">Membrane</keyword>